<sequence length="182" mass="20353">MVVTHGDEVRADEPHRNGVLRITIACTGVAAARFSLCLHVKSRHLGDAYRYPTESQMTADSKTWRLILTESAIAFALFVAAAYAAGHLQEMLTPNILGAYIFWFAFSMTPFFLFGRSRGVFRFDRWDAIASCPILIMIAIVASVSFHFRHVHPIWMCLVPVSAVLFGPIFNFTRSRLPSVAS</sequence>
<dbReference type="EMBL" id="VRLW01000001">
    <property type="protein sequence ID" value="KAA1257552.1"/>
    <property type="molecule type" value="Genomic_DNA"/>
</dbReference>
<feature type="transmembrane region" description="Helical" evidence="1">
    <location>
        <begin position="126"/>
        <end position="146"/>
    </location>
</feature>
<keyword evidence="3" id="KW-1185">Reference proteome</keyword>
<keyword evidence="1" id="KW-0812">Transmembrane</keyword>
<gene>
    <name evidence="2" type="ORF">LF1_00390</name>
</gene>
<evidence type="ECO:0000256" key="1">
    <source>
        <dbReference type="SAM" id="Phobius"/>
    </source>
</evidence>
<evidence type="ECO:0000313" key="2">
    <source>
        <dbReference type="EMBL" id="KAA1257552.1"/>
    </source>
</evidence>
<protein>
    <submittedName>
        <fullName evidence="2">Uncharacterized protein</fullName>
    </submittedName>
</protein>
<dbReference type="Proteomes" id="UP000322699">
    <property type="component" value="Unassembled WGS sequence"/>
</dbReference>
<organism evidence="2 3">
    <name type="scientific">Rubripirellula obstinata</name>
    <dbReference type="NCBI Taxonomy" id="406547"/>
    <lineage>
        <taxon>Bacteria</taxon>
        <taxon>Pseudomonadati</taxon>
        <taxon>Planctomycetota</taxon>
        <taxon>Planctomycetia</taxon>
        <taxon>Pirellulales</taxon>
        <taxon>Pirellulaceae</taxon>
        <taxon>Rubripirellula</taxon>
    </lineage>
</organism>
<keyword evidence="1" id="KW-1133">Transmembrane helix</keyword>
<keyword evidence="1" id="KW-0472">Membrane</keyword>
<accession>A0A5B1CB92</accession>
<feature type="transmembrane region" description="Helical" evidence="1">
    <location>
        <begin position="152"/>
        <end position="172"/>
    </location>
</feature>
<dbReference type="AlphaFoldDB" id="A0A5B1CB92"/>
<comment type="caution">
    <text evidence="2">The sequence shown here is derived from an EMBL/GenBank/DDBJ whole genome shotgun (WGS) entry which is preliminary data.</text>
</comment>
<feature type="transmembrane region" description="Helical" evidence="1">
    <location>
        <begin position="97"/>
        <end position="114"/>
    </location>
</feature>
<evidence type="ECO:0000313" key="3">
    <source>
        <dbReference type="Proteomes" id="UP000322699"/>
    </source>
</evidence>
<reference evidence="2 3" key="1">
    <citation type="submission" date="2019-08" db="EMBL/GenBank/DDBJ databases">
        <title>Deep-cultivation of Planctomycetes and their phenomic and genomic characterization uncovers novel biology.</title>
        <authorList>
            <person name="Wiegand S."/>
            <person name="Jogler M."/>
            <person name="Boedeker C."/>
            <person name="Pinto D."/>
            <person name="Vollmers J."/>
            <person name="Rivas-Marin E."/>
            <person name="Kohn T."/>
            <person name="Peeters S.H."/>
            <person name="Heuer A."/>
            <person name="Rast P."/>
            <person name="Oberbeckmann S."/>
            <person name="Bunk B."/>
            <person name="Jeske O."/>
            <person name="Meyerdierks A."/>
            <person name="Storesund J.E."/>
            <person name="Kallscheuer N."/>
            <person name="Luecker S."/>
            <person name="Lage O.M."/>
            <person name="Pohl T."/>
            <person name="Merkel B.J."/>
            <person name="Hornburger P."/>
            <person name="Mueller R.-W."/>
            <person name="Bruemmer F."/>
            <person name="Labrenz M."/>
            <person name="Spormann A.M."/>
            <person name="Op Den Camp H."/>
            <person name="Overmann J."/>
            <person name="Amann R."/>
            <person name="Jetten M.S.M."/>
            <person name="Mascher T."/>
            <person name="Medema M.H."/>
            <person name="Devos D.P."/>
            <person name="Kaster A.-K."/>
            <person name="Ovreas L."/>
            <person name="Rohde M."/>
            <person name="Galperin M.Y."/>
            <person name="Jogler C."/>
        </authorList>
    </citation>
    <scope>NUCLEOTIDE SEQUENCE [LARGE SCALE GENOMIC DNA]</scope>
    <source>
        <strain evidence="2 3">LF1</strain>
    </source>
</reference>
<proteinExistence type="predicted"/>
<name>A0A5B1CB92_9BACT</name>
<feature type="transmembrane region" description="Helical" evidence="1">
    <location>
        <begin position="66"/>
        <end position="85"/>
    </location>
</feature>